<dbReference type="EMBL" id="JAATJU010001000">
    <property type="protein sequence ID" value="KAH0520364.1"/>
    <property type="molecule type" value="Genomic_DNA"/>
</dbReference>
<dbReference type="SUPFAM" id="SSF57667">
    <property type="entry name" value="beta-beta-alpha zinc fingers"/>
    <property type="match status" value="1"/>
</dbReference>
<dbReference type="Gene3D" id="3.30.160.60">
    <property type="entry name" value="Classic Zinc Finger"/>
    <property type="match status" value="1"/>
</dbReference>
<proteinExistence type="predicted"/>
<dbReference type="AlphaFoldDB" id="A0A8J6H0F3"/>
<protein>
    <submittedName>
        <fullName evidence="1">Zinc finger RNA-binding protein 2</fullName>
    </submittedName>
</protein>
<dbReference type="InterPro" id="IPR036236">
    <property type="entry name" value="Znf_C2H2_sf"/>
</dbReference>
<accession>A0A8J6H0F3</accession>
<reference evidence="1" key="1">
    <citation type="submission" date="2020-03" db="EMBL/GenBank/DDBJ databases">
        <title>Studies in the Genomics of Life Span.</title>
        <authorList>
            <person name="Glass D."/>
        </authorList>
    </citation>
    <scope>NUCLEOTIDE SEQUENCE</scope>
    <source>
        <strain evidence="1">LTLLF</strain>
        <tissue evidence="1">Muscle</tissue>
    </source>
</reference>
<sequence length="189" mass="20594">MLTLAHFCEAEGAEADICCLHSWFSGFSKVLLYKLTNEGPLLFSHFIPPFYLFSIWKMNPGAASDIPTLQARLKLPLLGPPTDVPAGPTEAAGVLLGSCGIGQPWWPKLRALEPQLYQQCAALGQLLKPKVGHKLSPMHYCEVCWLSSAGPQTYQDHLGGQKHRKKQVTQMTDSPAVAPAEGPRAFTVA</sequence>
<gene>
    <name evidence="1" type="ORF">LTLLF_206860</name>
</gene>
<evidence type="ECO:0000313" key="2">
    <source>
        <dbReference type="Proteomes" id="UP000710432"/>
    </source>
</evidence>
<dbReference type="Proteomes" id="UP000710432">
    <property type="component" value="Unassembled WGS sequence"/>
</dbReference>
<comment type="caution">
    <text evidence="1">The sequence shown here is derived from an EMBL/GenBank/DDBJ whole genome shotgun (WGS) entry which is preliminary data.</text>
</comment>
<name>A0A8J6H0F3_MICOH</name>
<evidence type="ECO:0000313" key="1">
    <source>
        <dbReference type="EMBL" id="KAH0520364.1"/>
    </source>
</evidence>
<organism evidence="1 2">
    <name type="scientific">Microtus ochrogaster</name>
    <name type="common">Prairie vole</name>
    <dbReference type="NCBI Taxonomy" id="79684"/>
    <lineage>
        <taxon>Eukaryota</taxon>
        <taxon>Metazoa</taxon>
        <taxon>Chordata</taxon>
        <taxon>Craniata</taxon>
        <taxon>Vertebrata</taxon>
        <taxon>Euteleostomi</taxon>
        <taxon>Mammalia</taxon>
        <taxon>Eutheria</taxon>
        <taxon>Euarchontoglires</taxon>
        <taxon>Glires</taxon>
        <taxon>Rodentia</taxon>
        <taxon>Myomorpha</taxon>
        <taxon>Muroidea</taxon>
        <taxon>Cricetidae</taxon>
        <taxon>Arvicolinae</taxon>
        <taxon>Microtus</taxon>
    </lineage>
</organism>